<protein>
    <submittedName>
        <fullName evidence="3">Uncharacterized protein LOC115215002 isoform X1</fullName>
    </submittedName>
</protein>
<proteinExistence type="predicted"/>
<sequence length="1209" mass="136806">MNNSNIVLSLELLVNKCWFHSDGLLRWMAAIQNVFATRLLAELLGHEVDSGLLKEERPSNNPQTLHVKCAIVLGKEIANFSQKTLDEDIPPRLWKEISAYMCPWTLIKLGEEFLLKKGVNVDECWQAHYNRRWPWKYSRSALDLLDRHNLTHKQLYIDRHFMKFLEEYCRMKHLCLERVLSHDFMWCSVYEYDPKVTCYLPKHVQASMKTDTMATRVLALAPYVTSLTLNSTLSVFLECHLELVHLLLNSVVLLRVQCHPAITESNCCWNIIETFLKHGKLQEFSLTFSKRNDGFVGFFERLMKICAGIHDSESDTVLDSSFDCDISDCSKDAFDEHSEKIVNSLKCKSVYNFDSSIAKKLKLHSENIYFYNNNNDKNNNNDSGDNLNNCQRVFNNSNSLFDSIGAVDKNGHSVNCEDSISDVGKMQKVLDQKLRREKELNTPAVRNLGCCQKFRDKEGKNKDSLLTSSEENSLLTSMLWHQNLSSQNSSSSESHCHSNIDASPKSRKCLKSTFSRFDSKNHVITTHSKNMNCLNMSSNPFMMNCCNFKEHSISTDKLCKLCSYRMNNCFQSMTSCPHSIKFETKRKTSYSVLTALLSNSYDELAEVKKLRPADRYRYCKPLGKEFGFCSSTGKDSISPFSNSWDDNLSGSRSLCEEENISVVKCYQNADDLSQSDKASKTSDIGSSTESEVPNTESSASMSSSNISTETDTSSDQNGFDSFIGKIKDENGISNKSCFKSPPTPKEKKRMCPSEDVKSRTNSAVDSFSPLTPQQLESRRMSFDIYADLDEGISEEETPNSKTDSSLSDSQWLSPANCQHSSPVSTPGSTKSDNSLWDLCLGLSKKTHSLSSKGLKSLRLIGEPNPHIGDILRDVLPMWPSLQKLYLNVSGLNNPELLDIISDLVNKKQLKDLSIIGCETEDGVFRRLLNCLLKSYRDDGKKEGLNLLNIQSLADPSITCSAILPQAEPLYGVKTLILRDNTFDVFGVTGLLRIITYDNALVKLNLKCCFLHAWMGQLLAAIASKGQMEELYLGSNQIEGTHPELELINVIDSCKNLRKLDLRSCSLRSQVVLSDSFISALRNHKSLEFLCLKANRLGVTVLSLIDKLHDRKESFSLKVLNISGNPFNVERYGVDTILKTYRCQPRVPWLRELKMKSCFQISNREKEKDIHNYIGKWISGYAKHVGFNIEVSSCGLRFVEYADANTVVYM</sequence>
<dbReference type="Proteomes" id="UP000515154">
    <property type="component" value="Linkage group LG8"/>
</dbReference>
<feature type="compositionally biased region" description="Polar residues" evidence="1">
    <location>
        <begin position="759"/>
        <end position="775"/>
    </location>
</feature>
<evidence type="ECO:0000313" key="3">
    <source>
        <dbReference type="RefSeq" id="XP_036361529.1"/>
    </source>
</evidence>
<accession>A0A7E6F1G3</accession>
<organism evidence="2 3">
    <name type="scientific">Octopus sinensis</name>
    <name type="common">East Asian common octopus</name>
    <dbReference type="NCBI Taxonomy" id="2607531"/>
    <lineage>
        <taxon>Eukaryota</taxon>
        <taxon>Metazoa</taxon>
        <taxon>Spiralia</taxon>
        <taxon>Lophotrochozoa</taxon>
        <taxon>Mollusca</taxon>
        <taxon>Cephalopoda</taxon>
        <taxon>Coleoidea</taxon>
        <taxon>Octopodiformes</taxon>
        <taxon>Octopoda</taxon>
        <taxon>Incirrata</taxon>
        <taxon>Octopodidae</taxon>
        <taxon>Octopus</taxon>
    </lineage>
</organism>
<evidence type="ECO:0000313" key="2">
    <source>
        <dbReference type="Proteomes" id="UP000515154"/>
    </source>
</evidence>
<feature type="compositionally biased region" description="Polar residues" evidence="1">
    <location>
        <begin position="799"/>
        <end position="831"/>
    </location>
</feature>
<feature type="compositionally biased region" description="Low complexity" evidence="1">
    <location>
        <begin position="697"/>
        <end position="707"/>
    </location>
</feature>
<name>A0A7E6F1G3_9MOLL</name>
<keyword evidence="2" id="KW-1185">Reference proteome</keyword>
<dbReference type="SUPFAM" id="SSF52047">
    <property type="entry name" value="RNI-like"/>
    <property type="match status" value="1"/>
</dbReference>
<dbReference type="KEGG" id="osn:115215002"/>
<dbReference type="AlphaFoldDB" id="A0A7E6F1G3"/>
<feature type="compositionally biased region" description="Polar residues" evidence="1">
    <location>
        <begin position="675"/>
        <end position="696"/>
    </location>
</feature>
<feature type="region of interest" description="Disordered" evidence="1">
    <location>
        <begin position="675"/>
        <end position="775"/>
    </location>
</feature>
<feature type="compositionally biased region" description="Basic and acidic residues" evidence="1">
    <location>
        <begin position="749"/>
        <end position="758"/>
    </location>
</feature>
<gene>
    <name evidence="3" type="primary">LOC115215002</name>
</gene>
<reference evidence="3" key="1">
    <citation type="submission" date="2025-08" db="UniProtKB">
        <authorList>
            <consortium name="RefSeq"/>
        </authorList>
    </citation>
    <scope>IDENTIFICATION</scope>
</reference>
<evidence type="ECO:0000256" key="1">
    <source>
        <dbReference type="SAM" id="MobiDB-lite"/>
    </source>
</evidence>
<feature type="compositionally biased region" description="Polar residues" evidence="1">
    <location>
        <begin position="708"/>
        <end position="719"/>
    </location>
</feature>
<dbReference type="RefSeq" id="XP_036361529.1">
    <property type="nucleotide sequence ID" value="XM_036505636.1"/>
</dbReference>
<feature type="region of interest" description="Disordered" evidence="1">
    <location>
        <begin position="791"/>
        <end position="831"/>
    </location>
</feature>
<dbReference type="InterPro" id="IPR032675">
    <property type="entry name" value="LRR_dom_sf"/>
</dbReference>
<dbReference type="Gene3D" id="3.80.10.10">
    <property type="entry name" value="Ribonuclease Inhibitor"/>
    <property type="match status" value="1"/>
</dbReference>